<protein>
    <submittedName>
        <fullName evidence="1">DUF58 domain-containing protein</fullName>
    </submittedName>
</protein>
<dbReference type="AlphaFoldDB" id="A0A2H9TZZ0"/>
<evidence type="ECO:0000313" key="2">
    <source>
        <dbReference type="Proteomes" id="UP000235861"/>
    </source>
</evidence>
<dbReference type="Proteomes" id="UP000235861">
    <property type="component" value="Unassembled WGS sequence"/>
</dbReference>
<keyword evidence="2" id="KW-1185">Reference proteome</keyword>
<evidence type="ECO:0000313" key="1">
    <source>
        <dbReference type="EMBL" id="PJG57367.1"/>
    </source>
</evidence>
<sequence>HLARRHDIHYWQIRDPLEVSLPPDSVLSVTLADTARQSLGWLDGQHPRFARRYQRAASQWLAQSQQQLLPVVQRLYLLDNGQPLQQQWQGALCSPT</sequence>
<comment type="caution">
    <text evidence="1">The sequence shown here is derived from an EMBL/GenBank/DDBJ whole genome shotgun (WGS) entry which is preliminary data.</text>
</comment>
<reference evidence="1 2" key="1">
    <citation type="submission" date="2017-11" db="EMBL/GenBank/DDBJ databases">
        <title>Draft genome sequence of environmental isolate Aeromonas cavernicola sp. nov. MDC 2508.</title>
        <authorList>
            <person name="Colston S.M."/>
            <person name="Navarro A."/>
            <person name="Martinez-Murcia A.J."/>
            <person name="Graf J."/>
        </authorList>
    </citation>
    <scope>NUCLEOTIDE SEQUENCE [LARGE SCALE GENOMIC DNA]</scope>
    <source>
        <strain evidence="1 2">MDC 2508</strain>
    </source>
</reference>
<organism evidence="1 2">
    <name type="scientific">Aeromonas cavernicola</name>
    <dbReference type="NCBI Taxonomy" id="1006623"/>
    <lineage>
        <taxon>Bacteria</taxon>
        <taxon>Pseudomonadati</taxon>
        <taxon>Pseudomonadota</taxon>
        <taxon>Gammaproteobacteria</taxon>
        <taxon>Aeromonadales</taxon>
        <taxon>Aeromonadaceae</taxon>
        <taxon>Aeromonas</taxon>
    </lineage>
</organism>
<accession>A0A2H9TZZ0</accession>
<feature type="non-terminal residue" evidence="1">
    <location>
        <position position="1"/>
    </location>
</feature>
<dbReference type="EMBL" id="PGGC01000260">
    <property type="protein sequence ID" value="PJG57367.1"/>
    <property type="molecule type" value="Genomic_DNA"/>
</dbReference>
<gene>
    <name evidence="1" type="ORF">CUC53_18400</name>
</gene>
<proteinExistence type="predicted"/>
<name>A0A2H9TZZ0_9GAMM</name>